<organism evidence="1 2">
    <name type="scientific">Linum trigynum</name>
    <dbReference type="NCBI Taxonomy" id="586398"/>
    <lineage>
        <taxon>Eukaryota</taxon>
        <taxon>Viridiplantae</taxon>
        <taxon>Streptophyta</taxon>
        <taxon>Embryophyta</taxon>
        <taxon>Tracheophyta</taxon>
        <taxon>Spermatophyta</taxon>
        <taxon>Magnoliopsida</taxon>
        <taxon>eudicotyledons</taxon>
        <taxon>Gunneridae</taxon>
        <taxon>Pentapetalae</taxon>
        <taxon>rosids</taxon>
        <taxon>fabids</taxon>
        <taxon>Malpighiales</taxon>
        <taxon>Linaceae</taxon>
        <taxon>Linum</taxon>
    </lineage>
</organism>
<proteinExistence type="predicted"/>
<evidence type="ECO:0000313" key="2">
    <source>
        <dbReference type="Proteomes" id="UP001497516"/>
    </source>
</evidence>
<protein>
    <submittedName>
        <fullName evidence="1">Uncharacterized protein</fullName>
    </submittedName>
</protein>
<accession>A0AAV2F5S3</accession>
<sequence length="122" mass="13453">MSHHKATNQLVGARKEEAYLVQTAIPIIPPQLQQSLRGEINQQVISIIKDLFQFIELVPNLMVQTRFLLSIQQHRAYGGNCALAGRGANFLRIASVAANAIFGRDLLKKKGSKGKGRKKACT</sequence>
<dbReference type="Proteomes" id="UP001497516">
    <property type="component" value="Chromosome 6"/>
</dbReference>
<name>A0AAV2F5S3_9ROSI</name>
<dbReference type="EMBL" id="OZ034819">
    <property type="protein sequence ID" value="CAL1393402.1"/>
    <property type="molecule type" value="Genomic_DNA"/>
</dbReference>
<dbReference type="AlphaFoldDB" id="A0AAV2F5S3"/>
<reference evidence="1 2" key="1">
    <citation type="submission" date="2024-04" db="EMBL/GenBank/DDBJ databases">
        <authorList>
            <person name="Fracassetti M."/>
        </authorList>
    </citation>
    <scope>NUCLEOTIDE SEQUENCE [LARGE SCALE GENOMIC DNA]</scope>
</reference>
<evidence type="ECO:0000313" key="1">
    <source>
        <dbReference type="EMBL" id="CAL1393402.1"/>
    </source>
</evidence>
<keyword evidence="2" id="KW-1185">Reference proteome</keyword>
<gene>
    <name evidence="1" type="ORF">LTRI10_LOCUS33982</name>
</gene>